<dbReference type="Pfam" id="PF24571">
    <property type="entry name" value="HEAT_SCC3-SA"/>
    <property type="match status" value="1"/>
</dbReference>
<evidence type="ECO:0000313" key="3">
    <source>
        <dbReference type="Proteomes" id="UP000694545"/>
    </source>
</evidence>
<dbReference type="Proteomes" id="UP000694545">
    <property type="component" value="Unplaced"/>
</dbReference>
<sequence length="72" mass="7965">LGPALISDSSLLCPALPLRFLIQSHGFAFHPQFHDHAVYLVDSLWDCAAAPLKDWQALTGLLLEEPPVEGEW</sequence>
<keyword evidence="3" id="KW-1185">Reference proteome</keyword>
<dbReference type="AlphaFoldDB" id="A0A8D2KX56"/>
<name>A0A8D2KX56_VARKO</name>
<accession>A0A8D2KX56</accession>
<evidence type="ECO:0000259" key="1">
    <source>
        <dbReference type="Pfam" id="PF24571"/>
    </source>
</evidence>
<reference evidence="2" key="1">
    <citation type="submission" date="2025-08" db="UniProtKB">
        <authorList>
            <consortium name="Ensembl"/>
        </authorList>
    </citation>
    <scope>IDENTIFICATION</scope>
</reference>
<dbReference type="Ensembl" id="ENSVKKT00000013870.1">
    <property type="protein sequence ID" value="ENSVKKP00000013545.1"/>
    <property type="gene ID" value="ENSVKKG00000009342.1"/>
</dbReference>
<protein>
    <recommendedName>
        <fullName evidence="1">Cohesin subunit SCC3/SA HEAT-repeats domain-containing protein</fullName>
    </recommendedName>
</protein>
<feature type="domain" description="Cohesin subunit SCC3/SA HEAT-repeats" evidence="1">
    <location>
        <begin position="39"/>
        <end position="68"/>
    </location>
</feature>
<evidence type="ECO:0000313" key="2">
    <source>
        <dbReference type="Ensembl" id="ENSVKKP00000013545.1"/>
    </source>
</evidence>
<proteinExistence type="predicted"/>
<dbReference type="InterPro" id="IPR056396">
    <property type="entry name" value="HEAT_SCC3-SA"/>
</dbReference>
<reference evidence="2" key="2">
    <citation type="submission" date="2025-09" db="UniProtKB">
        <authorList>
            <consortium name="Ensembl"/>
        </authorList>
    </citation>
    <scope>IDENTIFICATION</scope>
</reference>
<organism evidence="2 3">
    <name type="scientific">Varanus komodoensis</name>
    <name type="common">Komodo dragon</name>
    <dbReference type="NCBI Taxonomy" id="61221"/>
    <lineage>
        <taxon>Eukaryota</taxon>
        <taxon>Metazoa</taxon>
        <taxon>Chordata</taxon>
        <taxon>Craniata</taxon>
        <taxon>Vertebrata</taxon>
        <taxon>Euteleostomi</taxon>
        <taxon>Lepidosauria</taxon>
        <taxon>Squamata</taxon>
        <taxon>Bifurcata</taxon>
        <taxon>Unidentata</taxon>
        <taxon>Episquamata</taxon>
        <taxon>Toxicofera</taxon>
        <taxon>Anguimorpha</taxon>
        <taxon>Paleoanguimorpha</taxon>
        <taxon>Varanoidea</taxon>
        <taxon>Varanidae</taxon>
        <taxon>Varanus</taxon>
    </lineage>
</organism>